<dbReference type="InterPro" id="IPR017938">
    <property type="entry name" value="Riboflavin_synthase-like_b-brl"/>
</dbReference>
<evidence type="ECO:0000256" key="11">
    <source>
        <dbReference type="ARBA" id="ARBA00023002"/>
    </source>
</evidence>
<dbReference type="GO" id="GO:0009636">
    <property type="term" value="P:response to toxic substance"/>
    <property type="evidence" value="ECO:0007669"/>
    <property type="project" value="UniProtKB-KW"/>
</dbReference>
<keyword evidence="7" id="KW-0285">Flavoprotein</keyword>
<dbReference type="Pfam" id="PF00175">
    <property type="entry name" value="NAD_binding_1"/>
    <property type="match status" value="1"/>
</dbReference>
<evidence type="ECO:0000313" key="19">
    <source>
        <dbReference type="Proteomes" id="UP000635477"/>
    </source>
</evidence>
<dbReference type="AlphaFoldDB" id="A0A8H4UIU9"/>
<comment type="catalytic activity">
    <reaction evidence="15">
        <text>2 nitric oxide + NADPH + 2 O2 = 2 nitrate + NADP(+) + H(+)</text>
        <dbReference type="Rhea" id="RHEA:19465"/>
        <dbReference type="ChEBI" id="CHEBI:15378"/>
        <dbReference type="ChEBI" id="CHEBI:15379"/>
        <dbReference type="ChEBI" id="CHEBI:16480"/>
        <dbReference type="ChEBI" id="CHEBI:17632"/>
        <dbReference type="ChEBI" id="CHEBI:57783"/>
        <dbReference type="ChEBI" id="CHEBI:58349"/>
        <dbReference type="EC" id="1.14.12.17"/>
    </reaction>
</comment>
<dbReference type="GO" id="GO:0019825">
    <property type="term" value="F:oxygen binding"/>
    <property type="evidence" value="ECO:0007669"/>
    <property type="project" value="InterPro"/>
</dbReference>
<dbReference type="GO" id="GO:0046210">
    <property type="term" value="P:nitric oxide catabolic process"/>
    <property type="evidence" value="ECO:0007669"/>
    <property type="project" value="TreeGrafter"/>
</dbReference>
<evidence type="ECO:0000256" key="5">
    <source>
        <dbReference type="ARBA" id="ARBA00022575"/>
    </source>
</evidence>
<proteinExistence type="inferred from homology"/>
<dbReference type="InterPro" id="IPR012292">
    <property type="entry name" value="Globin/Proto"/>
</dbReference>
<accession>A0A8H4UIU9</accession>
<evidence type="ECO:0000259" key="17">
    <source>
        <dbReference type="PROSITE" id="PS51384"/>
    </source>
</evidence>
<comment type="cofactor">
    <cofactor evidence="2">
        <name>FAD</name>
        <dbReference type="ChEBI" id="CHEBI:57692"/>
    </cofactor>
</comment>
<evidence type="ECO:0000256" key="7">
    <source>
        <dbReference type="ARBA" id="ARBA00022630"/>
    </source>
</evidence>
<comment type="similarity">
    <text evidence="3">In the C-terminal section; belongs to the flavoprotein pyridine nucleotide cytochrome reductase family.</text>
</comment>
<dbReference type="FunFam" id="1.10.490.10:FF:000003">
    <property type="entry name" value="Flavohemoprotein"/>
    <property type="match status" value="1"/>
</dbReference>
<feature type="domain" description="FAD-binding FR-type" evidence="17">
    <location>
        <begin position="149"/>
        <end position="270"/>
    </location>
</feature>
<dbReference type="GO" id="GO:0008941">
    <property type="term" value="F:nitric oxide dioxygenase NAD(P)H activity"/>
    <property type="evidence" value="ECO:0007669"/>
    <property type="project" value="UniProtKB-EC"/>
</dbReference>
<evidence type="ECO:0000256" key="3">
    <source>
        <dbReference type="ARBA" id="ARBA00006401"/>
    </source>
</evidence>
<dbReference type="PANTHER" id="PTHR43396:SF3">
    <property type="entry name" value="FLAVOHEMOPROTEIN"/>
    <property type="match status" value="1"/>
</dbReference>
<keyword evidence="19" id="KW-1185">Reference proteome</keyword>
<dbReference type="GO" id="GO:0071949">
    <property type="term" value="F:FAD binding"/>
    <property type="evidence" value="ECO:0007669"/>
    <property type="project" value="TreeGrafter"/>
</dbReference>
<evidence type="ECO:0000256" key="4">
    <source>
        <dbReference type="ARBA" id="ARBA00012229"/>
    </source>
</evidence>
<dbReference type="NCBIfam" id="NF009805">
    <property type="entry name" value="PRK13289.1"/>
    <property type="match status" value="1"/>
</dbReference>
<dbReference type="Proteomes" id="UP000635477">
    <property type="component" value="Unassembled WGS sequence"/>
</dbReference>
<evidence type="ECO:0000256" key="15">
    <source>
        <dbReference type="ARBA" id="ARBA00049433"/>
    </source>
</evidence>
<dbReference type="InterPro" id="IPR017927">
    <property type="entry name" value="FAD-bd_FR_type"/>
</dbReference>
<evidence type="ECO:0000256" key="13">
    <source>
        <dbReference type="ARBA" id="ARBA00023027"/>
    </source>
</evidence>
<keyword evidence="8" id="KW-0479">Metal-binding</keyword>
<dbReference type="InterPro" id="IPR000971">
    <property type="entry name" value="Globin"/>
</dbReference>
<dbReference type="Pfam" id="PF00970">
    <property type="entry name" value="FAD_binding_6"/>
    <property type="match status" value="1"/>
</dbReference>
<dbReference type="PROSITE" id="PS01033">
    <property type="entry name" value="GLOBIN"/>
    <property type="match status" value="1"/>
</dbReference>
<evidence type="ECO:0000256" key="12">
    <source>
        <dbReference type="ARBA" id="ARBA00023004"/>
    </source>
</evidence>
<evidence type="ECO:0000259" key="16">
    <source>
        <dbReference type="PROSITE" id="PS01033"/>
    </source>
</evidence>
<evidence type="ECO:0000256" key="10">
    <source>
        <dbReference type="ARBA" id="ARBA00022857"/>
    </source>
</evidence>
<comment type="caution">
    <text evidence="18">The sequence shown here is derived from an EMBL/GenBank/DDBJ whole genome shotgun (WGS) entry which is preliminary data.</text>
</comment>
<keyword evidence="13" id="KW-0520">NAD</keyword>
<dbReference type="EC" id="1.14.12.17" evidence="4"/>
<keyword evidence="10" id="KW-0521">NADP</keyword>
<dbReference type="Gene3D" id="3.40.50.80">
    <property type="entry name" value="Nucleotide-binding domain of ferredoxin-NADP reductase (FNR) module"/>
    <property type="match status" value="1"/>
</dbReference>
<keyword evidence="6" id="KW-0349">Heme</keyword>
<sequence length="415" mass="45770">MALTQAQVAIVKSTAPILKEHGKTITTTFYRNMLSAHPELKNYFSLRNQQTGAQQAALANSVLAYATHIDDLGKLSHAVERIAQKHVSLFIKPDHYPIVGTHLIGAIGEVLGSALTAEIKDAWVAAYGQLADIFIKREGDLYEAAGEWNSWRKFKIVKKEAENDSVTSFYLEPVNGEKLPKFLPGQYISLQIPVPELEGVLQSRQFSLSEAPGTNHFRVSVKLEGPTEEPALADLAAGKVAGLVSNRLHKRYNVGDEVEVSPPAGEFFLNPADTSAAKKPLVLLSAGVGATPLVSIYDSVLASETASRPISWIHGARSSGSTCFVPHILETAKEHDNVTTKIFLEDIKEGDKYDFKGQIDLARLEQEKLLHLESQDAEYYICGPEDWMVNVRAFLEERGVPRERQHLELFKTGDV</sequence>
<dbReference type="FunFam" id="2.40.30.10:FF:000034">
    <property type="entry name" value="Flavohemoprotein"/>
    <property type="match status" value="1"/>
</dbReference>
<dbReference type="Gene3D" id="2.40.30.10">
    <property type="entry name" value="Translation factors"/>
    <property type="match status" value="1"/>
</dbReference>
<evidence type="ECO:0000256" key="8">
    <source>
        <dbReference type="ARBA" id="ARBA00022723"/>
    </source>
</evidence>
<dbReference type="InterPro" id="IPR008333">
    <property type="entry name" value="Cbr1-like_FAD-bd_dom"/>
</dbReference>
<dbReference type="GO" id="GO:0046872">
    <property type="term" value="F:metal ion binding"/>
    <property type="evidence" value="ECO:0007669"/>
    <property type="project" value="UniProtKB-KW"/>
</dbReference>
<evidence type="ECO:0000256" key="1">
    <source>
        <dbReference type="ARBA" id="ARBA00001970"/>
    </source>
</evidence>
<dbReference type="CDD" id="cd06184">
    <property type="entry name" value="flavohem_like_fad_nad_binding"/>
    <property type="match status" value="1"/>
</dbReference>
<dbReference type="GO" id="GO:0071500">
    <property type="term" value="P:cellular response to nitrosative stress"/>
    <property type="evidence" value="ECO:0007669"/>
    <property type="project" value="TreeGrafter"/>
</dbReference>
<organism evidence="18 19">
    <name type="scientific">Fusarium zealandicum</name>
    <dbReference type="NCBI Taxonomy" id="1053134"/>
    <lineage>
        <taxon>Eukaryota</taxon>
        <taxon>Fungi</taxon>
        <taxon>Dikarya</taxon>
        <taxon>Ascomycota</taxon>
        <taxon>Pezizomycotina</taxon>
        <taxon>Sordariomycetes</taxon>
        <taxon>Hypocreomycetidae</taxon>
        <taxon>Hypocreales</taxon>
        <taxon>Nectriaceae</taxon>
        <taxon>Fusarium</taxon>
        <taxon>Fusarium staphyleae species complex</taxon>
    </lineage>
</organism>
<dbReference type="SUPFAM" id="SSF52343">
    <property type="entry name" value="Ferredoxin reductase-like, C-terminal NADP-linked domain"/>
    <property type="match status" value="1"/>
</dbReference>
<keyword evidence="12" id="KW-0408">Iron</keyword>
<protein>
    <recommendedName>
        <fullName evidence="4">nitric oxide dioxygenase</fullName>
        <ecNumber evidence="4">1.14.12.17</ecNumber>
    </recommendedName>
</protein>
<evidence type="ECO:0000313" key="18">
    <source>
        <dbReference type="EMBL" id="KAF4977403.1"/>
    </source>
</evidence>
<name>A0A8H4UIU9_9HYPO</name>
<dbReference type="OrthoDB" id="436496at2759"/>
<gene>
    <name evidence="18" type="ORF">FZEAL_6067</name>
</gene>
<feature type="domain" description="Globin" evidence="16">
    <location>
        <begin position="2"/>
        <end position="139"/>
    </location>
</feature>
<dbReference type="InterPro" id="IPR001433">
    <property type="entry name" value="OxRdtase_FAD/NAD-bd"/>
</dbReference>
<keyword evidence="9" id="KW-0274">FAD</keyword>
<comment type="cofactor">
    <cofactor evidence="1">
        <name>heme b</name>
        <dbReference type="ChEBI" id="CHEBI:60344"/>
    </cofactor>
</comment>
<dbReference type="EMBL" id="JABEYC010000440">
    <property type="protein sequence ID" value="KAF4977403.1"/>
    <property type="molecule type" value="Genomic_DNA"/>
</dbReference>
<dbReference type="PANTHER" id="PTHR43396">
    <property type="entry name" value="FLAVOHEMOPROTEIN"/>
    <property type="match status" value="1"/>
</dbReference>
<keyword evidence="11" id="KW-0560">Oxidoreductase</keyword>
<reference evidence="18" key="2">
    <citation type="submission" date="2020-05" db="EMBL/GenBank/DDBJ databases">
        <authorList>
            <person name="Kim H.-S."/>
            <person name="Proctor R.H."/>
            <person name="Brown D.W."/>
        </authorList>
    </citation>
    <scope>NUCLEOTIDE SEQUENCE</scope>
    <source>
        <strain evidence="18">NRRL 22465</strain>
    </source>
</reference>
<keyword evidence="5" id="KW-0216">Detoxification</keyword>
<dbReference type="InterPro" id="IPR039261">
    <property type="entry name" value="FNR_nucleotide-bd"/>
</dbReference>
<dbReference type="PROSITE" id="PS51384">
    <property type="entry name" value="FAD_FR"/>
    <property type="match status" value="1"/>
</dbReference>
<dbReference type="Pfam" id="PF00042">
    <property type="entry name" value="Globin"/>
    <property type="match status" value="1"/>
</dbReference>
<evidence type="ECO:0000256" key="9">
    <source>
        <dbReference type="ARBA" id="ARBA00022827"/>
    </source>
</evidence>
<dbReference type="GO" id="GO:0020037">
    <property type="term" value="F:heme binding"/>
    <property type="evidence" value="ECO:0007669"/>
    <property type="project" value="InterPro"/>
</dbReference>
<dbReference type="SUPFAM" id="SSF46458">
    <property type="entry name" value="Globin-like"/>
    <property type="match status" value="1"/>
</dbReference>
<dbReference type="SUPFAM" id="SSF63380">
    <property type="entry name" value="Riboflavin synthase domain-like"/>
    <property type="match status" value="1"/>
</dbReference>
<dbReference type="Gene3D" id="1.10.490.10">
    <property type="entry name" value="Globins"/>
    <property type="match status" value="1"/>
</dbReference>
<reference evidence="18" key="1">
    <citation type="journal article" date="2020" name="BMC Genomics">
        <title>Correction to: Identification and distribution of gene clusters required for synthesis of sphingolipid metabolism inhibitors in diverse species of the filamentous fungus Fusarium.</title>
        <authorList>
            <person name="Kim H.S."/>
            <person name="Lohmar J.M."/>
            <person name="Busman M."/>
            <person name="Brown D.W."/>
            <person name="Naumann T.A."/>
            <person name="Divon H.H."/>
            <person name="Lysoe E."/>
            <person name="Uhlig S."/>
            <person name="Proctor R.H."/>
        </authorList>
    </citation>
    <scope>NUCLEOTIDE SEQUENCE</scope>
    <source>
        <strain evidence="18">NRRL 22465</strain>
    </source>
</reference>
<evidence type="ECO:0000256" key="6">
    <source>
        <dbReference type="ARBA" id="ARBA00022617"/>
    </source>
</evidence>
<dbReference type="InterPro" id="IPR009050">
    <property type="entry name" value="Globin-like_sf"/>
</dbReference>
<dbReference type="CDD" id="cd08922">
    <property type="entry name" value="FHb-globin"/>
    <property type="match status" value="1"/>
</dbReference>
<evidence type="ECO:0000256" key="14">
    <source>
        <dbReference type="ARBA" id="ARBA00048649"/>
    </source>
</evidence>
<comment type="catalytic activity">
    <reaction evidence="14">
        <text>2 nitric oxide + NADH + 2 O2 = 2 nitrate + NAD(+) + H(+)</text>
        <dbReference type="Rhea" id="RHEA:19469"/>
        <dbReference type="ChEBI" id="CHEBI:15378"/>
        <dbReference type="ChEBI" id="CHEBI:15379"/>
        <dbReference type="ChEBI" id="CHEBI:16480"/>
        <dbReference type="ChEBI" id="CHEBI:17632"/>
        <dbReference type="ChEBI" id="CHEBI:57540"/>
        <dbReference type="ChEBI" id="CHEBI:57945"/>
        <dbReference type="EC" id="1.14.12.17"/>
    </reaction>
</comment>
<evidence type="ECO:0000256" key="2">
    <source>
        <dbReference type="ARBA" id="ARBA00001974"/>
    </source>
</evidence>